<dbReference type="AlphaFoldDB" id="A0A1I5TSJ6"/>
<evidence type="ECO:0000313" key="2">
    <source>
        <dbReference type="Proteomes" id="UP000199137"/>
    </source>
</evidence>
<sequence>MTADNRYDACCCTHGANVEGNGSWVRELGDTYKQGYVAAYYLQDGATAGVATKCG</sequence>
<dbReference type="STRING" id="112413.SAMN05421854_107218"/>
<dbReference type="EMBL" id="FOWC01000007">
    <property type="protein sequence ID" value="SFP85993.1"/>
    <property type="molecule type" value="Genomic_DNA"/>
</dbReference>
<dbReference type="RefSeq" id="WP_167545445.1">
    <property type="nucleotide sequence ID" value="NZ_FOWC01000007.1"/>
</dbReference>
<accession>A0A1I5TSJ6</accession>
<name>A0A1I5TSJ6_9PSEU</name>
<gene>
    <name evidence="1" type="ORF">SAMN05421854_107218</name>
</gene>
<dbReference type="Proteomes" id="UP000199137">
    <property type="component" value="Unassembled WGS sequence"/>
</dbReference>
<protein>
    <submittedName>
        <fullName evidence="1">Uncharacterized protein</fullName>
    </submittedName>
</protein>
<proteinExistence type="predicted"/>
<organism evidence="1 2">
    <name type="scientific">Amycolatopsis rubida</name>
    <dbReference type="NCBI Taxonomy" id="112413"/>
    <lineage>
        <taxon>Bacteria</taxon>
        <taxon>Bacillati</taxon>
        <taxon>Actinomycetota</taxon>
        <taxon>Actinomycetes</taxon>
        <taxon>Pseudonocardiales</taxon>
        <taxon>Pseudonocardiaceae</taxon>
        <taxon>Amycolatopsis</taxon>
    </lineage>
</organism>
<reference evidence="1 2" key="1">
    <citation type="submission" date="2016-10" db="EMBL/GenBank/DDBJ databases">
        <authorList>
            <person name="de Groot N.N."/>
        </authorList>
    </citation>
    <scope>NUCLEOTIDE SEQUENCE [LARGE SCALE GENOMIC DNA]</scope>
    <source>
        <strain evidence="1 2">DSM 44637</strain>
    </source>
</reference>
<evidence type="ECO:0000313" key="1">
    <source>
        <dbReference type="EMBL" id="SFP85993.1"/>
    </source>
</evidence>